<dbReference type="AlphaFoldDB" id="A0ABD0RBQ7"/>
<reference evidence="2 3" key="1">
    <citation type="submission" date="2024-05" db="EMBL/GenBank/DDBJ databases">
        <title>Genome sequencing and assembly of Indian major carp, Cirrhinus mrigala (Hamilton, 1822).</title>
        <authorList>
            <person name="Mohindra V."/>
            <person name="Chowdhury L.M."/>
            <person name="Lal K."/>
            <person name="Jena J.K."/>
        </authorList>
    </citation>
    <scope>NUCLEOTIDE SEQUENCE [LARGE SCALE GENOMIC DNA]</scope>
    <source>
        <strain evidence="2">CM1030</strain>
        <tissue evidence="2">Blood</tissue>
    </source>
</reference>
<feature type="non-terminal residue" evidence="2">
    <location>
        <position position="179"/>
    </location>
</feature>
<evidence type="ECO:0000313" key="3">
    <source>
        <dbReference type="Proteomes" id="UP001529510"/>
    </source>
</evidence>
<gene>
    <name evidence="2" type="ORF">M9458_008899</name>
</gene>
<feature type="region of interest" description="Disordered" evidence="1">
    <location>
        <begin position="1"/>
        <end position="44"/>
    </location>
</feature>
<feature type="non-terminal residue" evidence="2">
    <location>
        <position position="1"/>
    </location>
</feature>
<dbReference type="Proteomes" id="UP001529510">
    <property type="component" value="Unassembled WGS sequence"/>
</dbReference>
<name>A0ABD0RBQ7_CIRMR</name>
<protein>
    <submittedName>
        <fullName evidence="2">Uncharacterized protein</fullName>
    </submittedName>
</protein>
<feature type="region of interest" description="Disordered" evidence="1">
    <location>
        <begin position="115"/>
        <end position="138"/>
    </location>
</feature>
<keyword evidence="3" id="KW-1185">Reference proteome</keyword>
<evidence type="ECO:0000313" key="2">
    <source>
        <dbReference type="EMBL" id="KAL0195327.1"/>
    </source>
</evidence>
<comment type="caution">
    <text evidence="2">The sequence shown here is derived from an EMBL/GenBank/DDBJ whole genome shotgun (WGS) entry which is preliminary data.</text>
</comment>
<accession>A0ABD0RBQ7</accession>
<feature type="compositionally biased region" description="Acidic residues" evidence="1">
    <location>
        <begin position="18"/>
        <end position="27"/>
    </location>
</feature>
<dbReference type="EMBL" id="JAMKFB020000004">
    <property type="protein sequence ID" value="KAL0195327.1"/>
    <property type="molecule type" value="Genomic_DNA"/>
</dbReference>
<evidence type="ECO:0000256" key="1">
    <source>
        <dbReference type="SAM" id="MobiDB-lite"/>
    </source>
</evidence>
<organism evidence="2 3">
    <name type="scientific">Cirrhinus mrigala</name>
    <name type="common">Mrigala</name>
    <dbReference type="NCBI Taxonomy" id="683832"/>
    <lineage>
        <taxon>Eukaryota</taxon>
        <taxon>Metazoa</taxon>
        <taxon>Chordata</taxon>
        <taxon>Craniata</taxon>
        <taxon>Vertebrata</taxon>
        <taxon>Euteleostomi</taxon>
        <taxon>Actinopterygii</taxon>
        <taxon>Neopterygii</taxon>
        <taxon>Teleostei</taxon>
        <taxon>Ostariophysi</taxon>
        <taxon>Cypriniformes</taxon>
        <taxon>Cyprinidae</taxon>
        <taxon>Labeoninae</taxon>
        <taxon>Labeonini</taxon>
        <taxon>Cirrhinus</taxon>
    </lineage>
</organism>
<sequence length="179" mass="19092">PTQDPEPSQPSPRHAEYEPEPTADEEPEPRATEPEPDTSDQVREPATTFVTVEAMESPAHCTTAGGELEENSGDLIDFSMETSLLNYLPVMIILSAWNSHPPTLFCLHPCPRPSDPAAPPRLSAPSSPPSPVGPPARQLHRAPSLLLLRVPPVSSLAPPTFIAPLDSVDSGFCPPSGVL</sequence>
<proteinExistence type="predicted"/>